<evidence type="ECO:0000256" key="3">
    <source>
        <dbReference type="ARBA" id="ARBA00023172"/>
    </source>
</evidence>
<dbReference type="GO" id="GO:0006310">
    <property type="term" value="P:DNA recombination"/>
    <property type="evidence" value="ECO:0007669"/>
    <property type="project" value="UniProtKB-KW"/>
</dbReference>
<dbReference type="InterPro" id="IPR035386">
    <property type="entry name" value="Arm-DNA-bind_5"/>
</dbReference>
<reference evidence="6" key="1">
    <citation type="submission" date="2019-03" db="EMBL/GenBank/DDBJ databases">
        <title>Single cell metagenomics reveals metabolic interactions within the superorganism composed of flagellate Streblomastix strix and complex community of Bacteroidetes bacteria on its surface.</title>
        <authorList>
            <person name="Treitli S.C."/>
            <person name="Kolisko M."/>
            <person name="Husnik F."/>
            <person name="Keeling P."/>
            <person name="Hampl V."/>
        </authorList>
    </citation>
    <scope>NUCLEOTIDE SEQUENCE</scope>
    <source>
        <strain evidence="6">STM</strain>
    </source>
</reference>
<gene>
    <name evidence="5" type="ORF">EZS27_021885</name>
    <name evidence="6" type="ORF">EZS27_021889</name>
</gene>
<evidence type="ECO:0000256" key="2">
    <source>
        <dbReference type="ARBA" id="ARBA00023125"/>
    </source>
</evidence>
<evidence type="ECO:0000313" key="6">
    <source>
        <dbReference type="EMBL" id="KAA6329295.1"/>
    </source>
</evidence>
<dbReference type="Pfam" id="PF17293">
    <property type="entry name" value="Arm-DNA-bind_5"/>
    <property type="match status" value="1"/>
</dbReference>
<dbReference type="InterPro" id="IPR011010">
    <property type="entry name" value="DNA_brk_join_enz"/>
</dbReference>
<keyword evidence="3" id="KW-0233">DNA recombination</keyword>
<dbReference type="Gene3D" id="1.10.443.10">
    <property type="entry name" value="Intergrase catalytic core"/>
    <property type="match status" value="1"/>
</dbReference>
<feature type="domain" description="Tyr recombinase" evidence="4">
    <location>
        <begin position="211"/>
        <end position="404"/>
    </location>
</feature>
<dbReference type="InterPro" id="IPR010998">
    <property type="entry name" value="Integrase_recombinase_N"/>
</dbReference>
<dbReference type="GO" id="GO:0003677">
    <property type="term" value="F:DNA binding"/>
    <property type="evidence" value="ECO:0007669"/>
    <property type="project" value="UniProtKB-KW"/>
</dbReference>
<organism evidence="6">
    <name type="scientific">termite gut metagenome</name>
    <dbReference type="NCBI Taxonomy" id="433724"/>
    <lineage>
        <taxon>unclassified sequences</taxon>
        <taxon>metagenomes</taxon>
        <taxon>organismal metagenomes</taxon>
    </lineage>
</organism>
<keyword evidence="2" id="KW-0238">DNA-binding</keyword>
<comment type="caution">
    <text evidence="6">The sequence shown here is derived from an EMBL/GenBank/DDBJ whole genome shotgun (WGS) entry which is preliminary data.</text>
</comment>
<proteinExistence type="inferred from homology"/>
<dbReference type="Gene3D" id="1.10.150.130">
    <property type="match status" value="1"/>
</dbReference>
<evidence type="ECO:0000256" key="1">
    <source>
        <dbReference type="ARBA" id="ARBA00008857"/>
    </source>
</evidence>
<sequence>MFKYSKDGVSVLTVQDTRRKKQSGLYPIKIQVVYNRVQHYYNTGKELGTEEWIALTDTKSKRLITIRSDIKNSFEKVEDAVRALVEEGNFSFDVLNVRLGKCLGDTLNSAFKAKIDSLVEAGAIGNSITYSCSYKHLEKYAGTKIAFDSITVDWLKKYEKAMLEEGKSYTTISMYIRSIRVLFNEAKSAGIIKEAQYPFGKGKYEIPIGKGRKMALSLQQIKQIITYTDGVEATEHYRDLWFFSYLCNGININDMLKLKYSNIDGDEIHFYRSKTLHTSKEKKEIEVLLTLEMKQIIERWGNPDKSPNNYVFPFLTGYQTPIEQKKRIQDVTRRINKRLKAIGDTLGISGISTYTARHSFASVLKRSGANIAYISESLGHSDLKTTETYLASFEKEERIKNAAFLTNFGDN</sequence>
<protein>
    <submittedName>
        <fullName evidence="6">Tyrosine recombinase XerD</fullName>
    </submittedName>
</protein>
<dbReference type="Pfam" id="PF00589">
    <property type="entry name" value="Phage_integrase"/>
    <property type="match status" value="1"/>
</dbReference>
<accession>A0A5J4R6M3</accession>
<comment type="similarity">
    <text evidence="1">Belongs to the 'phage' integrase family.</text>
</comment>
<evidence type="ECO:0000259" key="4">
    <source>
        <dbReference type="PROSITE" id="PS51898"/>
    </source>
</evidence>
<dbReference type="InterPro" id="IPR002104">
    <property type="entry name" value="Integrase_catalytic"/>
</dbReference>
<name>A0A5J4R6M3_9ZZZZ</name>
<dbReference type="EMBL" id="SNRY01001670">
    <property type="protein sequence ID" value="KAA6329295.1"/>
    <property type="molecule type" value="Genomic_DNA"/>
</dbReference>
<dbReference type="Pfam" id="PF13102">
    <property type="entry name" value="Phage_int_SAM_5"/>
    <property type="match status" value="1"/>
</dbReference>
<dbReference type="InterPro" id="IPR025269">
    <property type="entry name" value="SAM-like_dom"/>
</dbReference>
<dbReference type="PROSITE" id="PS51898">
    <property type="entry name" value="TYR_RECOMBINASE"/>
    <property type="match status" value="1"/>
</dbReference>
<dbReference type="PANTHER" id="PTHR30349:SF64">
    <property type="entry name" value="PROPHAGE INTEGRASE INTD-RELATED"/>
    <property type="match status" value="1"/>
</dbReference>
<dbReference type="InterPro" id="IPR013762">
    <property type="entry name" value="Integrase-like_cat_sf"/>
</dbReference>
<dbReference type="EMBL" id="SNRY01001670">
    <property type="protein sequence ID" value="KAA6329291.1"/>
    <property type="molecule type" value="Genomic_DNA"/>
</dbReference>
<dbReference type="PANTHER" id="PTHR30349">
    <property type="entry name" value="PHAGE INTEGRASE-RELATED"/>
    <property type="match status" value="1"/>
</dbReference>
<dbReference type="GO" id="GO:0015074">
    <property type="term" value="P:DNA integration"/>
    <property type="evidence" value="ECO:0007669"/>
    <property type="project" value="InterPro"/>
</dbReference>
<dbReference type="InterPro" id="IPR050090">
    <property type="entry name" value="Tyrosine_recombinase_XerCD"/>
</dbReference>
<evidence type="ECO:0000313" key="5">
    <source>
        <dbReference type="EMBL" id="KAA6329291.1"/>
    </source>
</evidence>
<dbReference type="SUPFAM" id="SSF56349">
    <property type="entry name" value="DNA breaking-rejoining enzymes"/>
    <property type="match status" value="1"/>
</dbReference>
<dbReference type="AlphaFoldDB" id="A0A5J4R6M3"/>